<dbReference type="EMBL" id="JBEWLY010000013">
    <property type="protein sequence ID" value="MET1755338.1"/>
    <property type="molecule type" value="Genomic_DNA"/>
</dbReference>
<sequence>MRILIACGVMLALAGCGSRQSLALKPGQELPPAPFGRAVQPTPNELLEPPTLAIPARSVELRTRSERREDDPFDLPPPESED</sequence>
<dbReference type="PROSITE" id="PS51257">
    <property type="entry name" value="PROKAR_LIPOPROTEIN"/>
    <property type="match status" value="1"/>
</dbReference>
<evidence type="ECO:0000313" key="2">
    <source>
        <dbReference type="EMBL" id="MET1755338.1"/>
    </source>
</evidence>
<organism evidence="2 3">
    <name type="scientific">Novosphingobium kalidii</name>
    <dbReference type="NCBI Taxonomy" id="3230299"/>
    <lineage>
        <taxon>Bacteria</taxon>
        <taxon>Pseudomonadati</taxon>
        <taxon>Pseudomonadota</taxon>
        <taxon>Alphaproteobacteria</taxon>
        <taxon>Sphingomonadales</taxon>
        <taxon>Sphingomonadaceae</taxon>
        <taxon>Novosphingobium</taxon>
    </lineage>
</organism>
<evidence type="ECO:0000256" key="1">
    <source>
        <dbReference type="SAM" id="MobiDB-lite"/>
    </source>
</evidence>
<gene>
    <name evidence="2" type="ORF">ABVV53_07685</name>
</gene>
<evidence type="ECO:0008006" key="4">
    <source>
        <dbReference type="Google" id="ProtNLM"/>
    </source>
</evidence>
<reference evidence="2 3" key="1">
    <citation type="submission" date="2024-07" db="EMBL/GenBank/DDBJ databases">
        <title>Novosphingobium kalidii RD2P27.</title>
        <authorList>
            <person name="Sun J.-Q."/>
        </authorList>
    </citation>
    <scope>NUCLEOTIDE SEQUENCE [LARGE SCALE GENOMIC DNA]</scope>
    <source>
        <strain evidence="2 3">RD2P27</strain>
    </source>
</reference>
<accession>A0ABV2D0J6</accession>
<proteinExistence type="predicted"/>
<comment type="caution">
    <text evidence="2">The sequence shown here is derived from an EMBL/GenBank/DDBJ whole genome shotgun (WGS) entry which is preliminary data.</text>
</comment>
<name>A0ABV2D0J6_9SPHN</name>
<keyword evidence="3" id="KW-1185">Reference proteome</keyword>
<protein>
    <recommendedName>
        <fullName evidence="4">Argininosuccinate lyase</fullName>
    </recommendedName>
</protein>
<feature type="region of interest" description="Disordered" evidence="1">
    <location>
        <begin position="27"/>
        <end position="82"/>
    </location>
</feature>
<dbReference type="Proteomes" id="UP001548713">
    <property type="component" value="Unassembled WGS sequence"/>
</dbReference>
<evidence type="ECO:0000313" key="3">
    <source>
        <dbReference type="Proteomes" id="UP001548713"/>
    </source>
</evidence>
<feature type="compositionally biased region" description="Basic and acidic residues" evidence="1">
    <location>
        <begin position="59"/>
        <end position="70"/>
    </location>
</feature>
<dbReference type="RefSeq" id="WP_353983806.1">
    <property type="nucleotide sequence ID" value="NZ_JBEWLY010000013.1"/>
</dbReference>
<feature type="compositionally biased region" description="Low complexity" evidence="1">
    <location>
        <begin position="41"/>
        <end position="51"/>
    </location>
</feature>